<proteinExistence type="predicted"/>
<keyword evidence="3" id="KW-1185">Reference proteome</keyword>
<dbReference type="EMBL" id="CAXKWB010033075">
    <property type="protein sequence ID" value="CAL4142221.1"/>
    <property type="molecule type" value="Genomic_DNA"/>
</dbReference>
<organism evidence="2 3">
    <name type="scientific">Meganyctiphanes norvegica</name>
    <name type="common">Northern krill</name>
    <name type="synonym">Thysanopoda norvegica</name>
    <dbReference type="NCBI Taxonomy" id="48144"/>
    <lineage>
        <taxon>Eukaryota</taxon>
        <taxon>Metazoa</taxon>
        <taxon>Ecdysozoa</taxon>
        <taxon>Arthropoda</taxon>
        <taxon>Crustacea</taxon>
        <taxon>Multicrustacea</taxon>
        <taxon>Malacostraca</taxon>
        <taxon>Eumalacostraca</taxon>
        <taxon>Eucarida</taxon>
        <taxon>Euphausiacea</taxon>
        <taxon>Euphausiidae</taxon>
        <taxon>Meganyctiphanes</taxon>
    </lineage>
</organism>
<evidence type="ECO:0000313" key="2">
    <source>
        <dbReference type="EMBL" id="CAL4142221.1"/>
    </source>
</evidence>
<reference evidence="2 3" key="1">
    <citation type="submission" date="2024-05" db="EMBL/GenBank/DDBJ databases">
        <authorList>
            <person name="Wallberg A."/>
        </authorList>
    </citation>
    <scope>NUCLEOTIDE SEQUENCE [LARGE SCALE GENOMIC DNA]</scope>
</reference>
<feature type="signal peptide" evidence="1">
    <location>
        <begin position="1"/>
        <end position="18"/>
    </location>
</feature>
<keyword evidence="1" id="KW-0732">Signal</keyword>
<evidence type="ECO:0000313" key="3">
    <source>
        <dbReference type="Proteomes" id="UP001497623"/>
    </source>
</evidence>
<dbReference type="AlphaFoldDB" id="A0AAV2RVB1"/>
<protein>
    <recommendedName>
        <fullName evidence="4">Secreted protein</fullName>
    </recommendedName>
</protein>
<sequence>MEFVCFISILLLMNISRAFLRYKRVVVIPDTYRLMLYMVPFYREHLLKIFRRCKTLFTRTFFSRAYVFENCVAHAWVMQVPGGRGQLHMDLMFKRMSAACL</sequence>
<evidence type="ECO:0000256" key="1">
    <source>
        <dbReference type="SAM" id="SignalP"/>
    </source>
</evidence>
<comment type="caution">
    <text evidence="2">The sequence shown here is derived from an EMBL/GenBank/DDBJ whole genome shotgun (WGS) entry which is preliminary data.</text>
</comment>
<dbReference type="Proteomes" id="UP001497623">
    <property type="component" value="Unassembled WGS sequence"/>
</dbReference>
<feature type="chain" id="PRO_5043830889" description="Secreted protein" evidence="1">
    <location>
        <begin position="19"/>
        <end position="101"/>
    </location>
</feature>
<evidence type="ECO:0008006" key="4">
    <source>
        <dbReference type="Google" id="ProtNLM"/>
    </source>
</evidence>
<name>A0AAV2RVB1_MEGNR</name>
<accession>A0AAV2RVB1</accession>
<gene>
    <name evidence="2" type="ORF">MNOR_LOCUS29067</name>
</gene>